<dbReference type="Proteomes" id="UP001329825">
    <property type="component" value="Chromosome 7"/>
</dbReference>
<keyword evidence="3" id="KW-1185">Reference proteome</keyword>
<dbReference type="RefSeq" id="XP_062793051.1">
    <property type="nucleotide sequence ID" value="XM_062937000.1"/>
</dbReference>
<feature type="compositionally biased region" description="Low complexity" evidence="1">
    <location>
        <begin position="434"/>
        <end position="444"/>
    </location>
</feature>
<sequence>MEFIPESQTSAIPESAKNIYPCLAHIHVIPSSDPKAARRLSTGSFNSDDGNPLTRVISGGARRRTSFGPTAGTDGSGRRLSFGGNKEGKVESGHFAAKDDEKNLEGKWYWRVQAGVTDTHLILLPLTQPPNPVLTSAPGPLSHAMPAHSAHVAAGTRTEGGGGATDEDTGLVAKMKGLFRRSSTTNANKDTSQTINEDAKNTNAFEGVQERVIDQTSRGEMLPSAKGNEIGATNVNSTAELGYPGVINGDKLGGVVIPLQAIEKSKVVFGGGKKGEGSWVTVPITSHFSHFVQPMLEGGVGSNKPESFPKSGYIKFEFDKDWIGAKGEAELLHHHITKAVSSLPDSKERQPHLTQFHLGGGPGHKHHSPTLPQTREVGPNDESAIAEDEDLGPTGGSRISSSTGGGDIAAGATGHQGIALGHPVAERGPGGSVGSSTSGKVGGE</sequence>
<evidence type="ECO:0000313" key="3">
    <source>
        <dbReference type="Proteomes" id="UP001329825"/>
    </source>
</evidence>
<proteinExistence type="predicted"/>
<name>A0ABZ1D379_9TREE</name>
<feature type="region of interest" description="Disordered" evidence="1">
    <location>
        <begin position="36"/>
        <end position="94"/>
    </location>
</feature>
<organism evidence="2 3">
    <name type="scientific">Kwoniella shivajii</name>
    <dbReference type="NCBI Taxonomy" id="564305"/>
    <lineage>
        <taxon>Eukaryota</taxon>
        <taxon>Fungi</taxon>
        <taxon>Dikarya</taxon>
        <taxon>Basidiomycota</taxon>
        <taxon>Agaricomycotina</taxon>
        <taxon>Tremellomycetes</taxon>
        <taxon>Tremellales</taxon>
        <taxon>Cryptococcaceae</taxon>
        <taxon>Kwoniella</taxon>
    </lineage>
</organism>
<feature type="region of interest" description="Disordered" evidence="1">
    <location>
        <begin position="341"/>
        <end position="444"/>
    </location>
</feature>
<evidence type="ECO:0000256" key="1">
    <source>
        <dbReference type="SAM" id="MobiDB-lite"/>
    </source>
</evidence>
<evidence type="ECO:0000313" key="2">
    <source>
        <dbReference type="EMBL" id="WRT68311.1"/>
    </source>
</evidence>
<reference evidence="2 3" key="1">
    <citation type="submission" date="2024-01" db="EMBL/GenBank/DDBJ databases">
        <title>Comparative genomics of Cryptococcus and Kwoniella reveals pathogenesis evolution and contrasting modes of karyotype evolution via chromosome fusion or intercentromeric recombination.</title>
        <authorList>
            <person name="Coelho M.A."/>
            <person name="David-Palma M."/>
            <person name="Shea T."/>
            <person name="Bowers K."/>
            <person name="McGinley-Smith S."/>
            <person name="Mohammad A.W."/>
            <person name="Gnirke A."/>
            <person name="Yurkov A.M."/>
            <person name="Nowrousian M."/>
            <person name="Sun S."/>
            <person name="Cuomo C.A."/>
            <person name="Heitman J."/>
        </authorList>
    </citation>
    <scope>NUCLEOTIDE SEQUENCE [LARGE SCALE GENOMIC DNA]</scope>
    <source>
        <strain evidence="2">CBS 11374</strain>
    </source>
</reference>
<dbReference type="EMBL" id="CP141887">
    <property type="protein sequence ID" value="WRT68311.1"/>
    <property type="molecule type" value="Genomic_DNA"/>
</dbReference>
<dbReference type="GeneID" id="87957418"/>
<evidence type="ECO:0008006" key="4">
    <source>
        <dbReference type="Google" id="ProtNLM"/>
    </source>
</evidence>
<accession>A0ABZ1D379</accession>
<protein>
    <recommendedName>
        <fullName evidence="4">Cytoplasmic protein</fullName>
    </recommendedName>
</protein>
<gene>
    <name evidence="2" type="ORF">IL334_005287</name>
</gene>